<dbReference type="PANTHER" id="PTHR30441">
    <property type="entry name" value="DUF748 DOMAIN-CONTAINING PROTEIN"/>
    <property type="match status" value="1"/>
</dbReference>
<gene>
    <name evidence="2" type="ORF">DJ018_18260</name>
</gene>
<dbReference type="InterPro" id="IPR052894">
    <property type="entry name" value="AsmA-related"/>
</dbReference>
<proteinExistence type="predicted"/>
<evidence type="ECO:0000313" key="3">
    <source>
        <dbReference type="Proteomes" id="UP000249725"/>
    </source>
</evidence>
<keyword evidence="3" id="KW-1185">Reference proteome</keyword>
<dbReference type="EMBL" id="QFYR01000006">
    <property type="protein sequence ID" value="RAK50788.1"/>
    <property type="molecule type" value="Genomic_DNA"/>
</dbReference>
<protein>
    <submittedName>
        <fullName evidence="2">AsmA family protein</fullName>
    </submittedName>
</protein>
<reference evidence="3" key="1">
    <citation type="submission" date="2018-05" db="EMBL/GenBank/DDBJ databases">
        <authorList>
            <person name="Li X."/>
        </authorList>
    </citation>
    <scope>NUCLEOTIDE SEQUENCE [LARGE SCALE GENOMIC DNA]</scope>
    <source>
        <strain evidence="3">YIM 73061</strain>
    </source>
</reference>
<dbReference type="PANTHER" id="PTHR30441:SF9">
    <property type="entry name" value="ASMA FAMILY PROTEIN YHJG"/>
    <property type="match status" value="1"/>
</dbReference>
<dbReference type="GO" id="GO:0090313">
    <property type="term" value="P:regulation of protein targeting to membrane"/>
    <property type="evidence" value="ECO:0007669"/>
    <property type="project" value="TreeGrafter"/>
</dbReference>
<dbReference type="GO" id="GO:0005886">
    <property type="term" value="C:plasma membrane"/>
    <property type="evidence" value="ECO:0007669"/>
    <property type="project" value="TreeGrafter"/>
</dbReference>
<feature type="domain" description="AsmA" evidence="1">
    <location>
        <begin position="2"/>
        <end position="117"/>
    </location>
</feature>
<dbReference type="AlphaFoldDB" id="A0A328ADJ2"/>
<dbReference type="InterPro" id="IPR007844">
    <property type="entry name" value="AsmA"/>
</dbReference>
<dbReference type="Proteomes" id="UP000249725">
    <property type="component" value="Unassembled WGS sequence"/>
</dbReference>
<evidence type="ECO:0000313" key="2">
    <source>
        <dbReference type="EMBL" id="RAK50788.1"/>
    </source>
</evidence>
<evidence type="ECO:0000259" key="1">
    <source>
        <dbReference type="Pfam" id="PF05170"/>
    </source>
</evidence>
<dbReference type="Pfam" id="PF05170">
    <property type="entry name" value="AsmA"/>
    <property type="match status" value="2"/>
</dbReference>
<dbReference type="OrthoDB" id="5749006at2"/>
<accession>A0A328ADJ2</accession>
<feature type="domain" description="AsmA" evidence="1">
    <location>
        <begin position="205"/>
        <end position="528"/>
    </location>
</feature>
<organism evidence="2 3">
    <name type="scientific">Phenylobacterium deserti</name>
    <dbReference type="NCBI Taxonomy" id="1914756"/>
    <lineage>
        <taxon>Bacteria</taxon>
        <taxon>Pseudomonadati</taxon>
        <taxon>Pseudomonadota</taxon>
        <taxon>Alphaproteobacteria</taxon>
        <taxon>Caulobacterales</taxon>
        <taxon>Caulobacteraceae</taxon>
        <taxon>Phenylobacterium</taxon>
    </lineage>
</organism>
<name>A0A328ADJ2_9CAUL</name>
<sequence>MVLAIAIAVLIAIWDWNWFRGPLARFASAKLHREVTITGDLDVRLWSWTPGATVEGVRVADPKWAGGGRMAEFERIAVQIRLLPLLRGRVDLPLLQLDRPVVKLYSDAQGRKTWDFSDGRKDTGEGTRIPPIRNFIINDGKLDFRDAKKGLTFGGTINARERLGGGSRGFELSGTGALNRAPFTLRVSGGPLLNIERDKPYPFDANIRAGDTVVTATGAVDKPFDLGEFHMNTTARGPDMADIYSLTGVALPNTPPYSLRGRVTRDDKLWRITGINGKVGDSDLAGTMSVELGRERPLIKANLTTRSLDFDDLGAFFGGAPSTKPGETASATQKAVAQNLAAQQRIFPDSTLAVERIRAVDADVTYKAVSIRDTPVNLTSGSARIKLDNGLLRADPLTFTLPQGSVSGNVQLNARNRTPVTDLDLRLANARLESLMPIKLMGGQPFTGSLVGRVKLRGEGNSVHKAFASADGEAMLVIPGGEIREAFAELAGVNVTKGLGLLLKKDQSMTPIRCGVAHFNARDGVLTADRLVVDTGPVIITGSGTVNLDTERMAFRAQGHAKEFRLVRLLLPVTAQGPLLSPKMGVEPGKAIAQGGVAVALGALVSPLAAVLPFIDPGLAKDANCSALLGEASREGAPVRQAQVSRSAR</sequence>
<comment type="caution">
    <text evidence="2">The sequence shown here is derived from an EMBL/GenBank/DDBJ whole genome shotgun (WGS) entry which is preliminary data.</text>
</comment>